<dbReference type="GO" id="GO:0004654">
    <property type="term" value="F:polyribonucleotide nucleotidyltransferase activity"/>
    <property type="evidence" value="ECO:0007669"/>
    <property type="project" value="UniProtKB-UniRule"/>
</dbReference>
<keyword evidence="5 8" id="KW-0479">Metal-binding</keyword>
<dbReference type="NCBIfam" id="TIGR03591">
    <property type="entry name" value="polynuc_phos"/>
    <property type="match status" value="1"/>
</dbReference>
<comment type="catalytic activity">
    <reaction evidence="8">
        <text>RNA(n+1) + phosphate = RNA(n) + a ribonucleoside 5'-diphosphate</text>
        <dbReference type="Rhea" id="RHEA:22096"/>
        <dbReference type="Rhea" id="RHEA-COMP:14527"/>
        <dbReference type="Rhea" id="RHEA-COMP:17342"/>
        <dbReference type="ChEBI" id="CHEBI:43474"/>
        <dbReference type="ChEBI" id="CHEBI:57930"/>
        <dbReference type="ChEBI" id="CHEBI:140395"/>
        <dbReference type="EC" id="2.7.7.8"/>
    </reaction>
</comment>
<comment type="cofactor">
    <cofactor evidence="8">
        <name>Mg(2+)</name>
        <dbReference type="ChEBI" id="CHEBI:18420"/>
    </cofactor>
</comment>
<dbReference type="SUPFAM" id="SSF54211">
    <property type="entry name" value="Ribosomal protein S5 domain 2-like"/>
    <property type="match status" value="2"/>
</dbReference>
<feature type="domain" description="S1 motif" evidence="9">
    <location>
        <begin position="620"/>
        <end position="688"/>
    </location>
</feature>
<dbReference type="InterPro" id="IPR012340">
    <property type="entry name" value="NA-bd_OB-fold"/>
</dbReference>
<dbReference type="CDD" id="cd11364">
    <property type="entry name" value="RNase_PH_PNPase_2"/>
    <property type="match status" value="1"/>
</dbReference>
<keyword evidence="2 8" id="KW-0963">Cytoplasm</keyword>
<dbReference type="PANTHER" id="PTHR11252">
    <property type="entry name" value="POLYRIBONUCLEOTIDE NUCLEOTIDYLTRANSFERASE"/>
    <property type="match status" value="1"/>
</dbReference>
<dbReference type="SUPFAM" id="SSF55666">
    <property type="entry name" value="Ribonuclease PH domain 2-like"/>
    <property type="match status" value="2"/>
</dbReference>
<dbReference type="CDD" id="cd11363">
    <property type="entry name" value="RNase_PH_PNPase_1"/>
    <property type="match status" value="1"/>
</dbReference>
<evidence type="ECO:0000256" key="4">
    <source>
        <dbReference type="ARBA" id="ARBA00022695"/>
    </source>
</evidence>
<evidence type="ECO:0000313" key="10">
    <source>
        <dbReference type="EMBL" id="CUT18020.1"/>
    </source>
</evidence>
<keyword evidence="6 8" id="KW-0460">Magnesium</keyword>
<keyword evidence="11" id="KW-1185">Reference proteome</keyword>
<keyword evidence="4 8" id="KW-0548">Nucleotidyltransferase</keyword>
<dbReference type="SMART" id="SM00316">
    <property type="entry name" value="S1"/>
    <property type="match status" value="1"/>
</dbReference>
<dbReference type="Pfam" id="PF01138">
    <property type="entry name" value="RNase_PH"/>
    <property type="match status" value="2"/>
</dbReference>
<evidence type="ECO:0000259" key="9">
    <source>
        <dbReference type="PROSITE" id="PS50126"/>
    </source>
</evidence>
<comment type="function">
    <text evidence="8">Involved in mRNA degradation. Catalyzes the phosphorolysis of single-stranded polyribonucleotides processively in the 3'- to 5'-direction.</text>
</comment>
<dbReference type="Pfam" id="PF00575">
    <property type="entry name" value="S1"/>
    <property type="match status" value="1"/>
</dbReference>
<evidence type="ECO:0000313" key="11">
    <source>
        <dbReference type="Proteomes" id="UP000198651"/>
    </source>
</evidence>
<evidence type="ECO:0000256" key="5">
    <source>
        <dbReference type="ARBA" id="ARBA00022723"/>
    </source>
</evidence>
<dbReference type="PANTHER" id="PTHR11252:SF0">
    <property type="entry name" value="POLYRIBONUCLEOTIDE NUCLEOTIDYLTRANSFERASE 1, MITOCHONDRIAL"/>
    <property type="match status" value="1"/>
</dbReference>
<dbReference type="CDD" id="cd02393">
    <property type="entry name" value="KH-I_PNPase"/>
    <property type="match status" value="1"/>
</dbReference>
<protein>
    <recommendedName>
        <fullName evidence="8">Polyribonucleotide nucleotidyltransferase</fullName>
        <ecNumber evidence="8">2.7.7.8</ecNumber>
    </recommendedName>
    <alternativeName>
        <fullName evidence="8">Polynucleotide phosphorylase</fullName>
        <shortName evidence="8">PNPase</shortName>
    </alternativeName>
</protein>
<dbReference type="InterPro" id="IPR015848">
    <property type="entry name" value="PNPase_PH_RNA-bd_bac/org-type"/>
</dbReference>
<dbReference type="SUPFAM" id="SSF54791">
    <property type="entry name" value="Eukaryotic type KH-domain (KH-domain type I)"/>
    <property type="match status" value="1"/>
</dbReference>
<dbReference type="GO" id="GO:0005829">
    <property type="term" value="C:cytosol"/>
    <property type="evidence" value="ECO:0007669"/>
    <property type="project" value="TreeGrafter"/>
</dbReference>
<dbReference type="Proteomes" id="UP000198651">
    <property type="component" value="Chromosome I"/>
</dbReference>
<dbReference type="NCBIfam" id="NF008805">
    <property type="entry name" value="PRK11824.1"/>
    <property type="match status" value="1"/>
</dbReference>
<dbReference type="SUPFAM" id="SSF50249">
    <property type="entry name" value="Nucleic acid-binding proteins"/>
    <property type="match status" value="1"/>
</dbReference>
<keyword evidence="3 8" id="KW-0808">Transferase</keyword>
<dbReference type="GO" id="GO:0006402">
    <property type="term" value="P:mRNA catabolic process"/>
    <property type="evidence" value="ECO:0007669"/>
    <property type="project" value="UniProtKB-UniRule"/>
</dbReference>
<reference evidence="11" key="1">
    <citation type="submission" date="2015-11" db="EMBL/GenBank/DDBJ databases">
        <authorList>
            <person name="Seth-Smith H.M.B."/>
        </authorList>
    </citation>
    <scope>NUCLEOTIDE SEQUENCE [LARGE SCALE GENOMIC DNA]</scope>
    <source>
        <strain evidence="11">2013Ark11</strain>
    </source>
</reference>
<evidence type="ECO:0000256" key="6">
    <source>
        <dbReference type="ARBA" id="ARBA00022842"/>
    </source>
</evidence>
<dbReference type="InterPro" id="IPR015847">
    <property type="entry name" value="ExoRNase_PH_dom2"/>
</dbReference>
<dbReference type="Pfam" id="PF03726">
    <property type="entry name" value="PNPase"/>
    <property type="match status" value="1"/>
</dbReference>
<feature type="binding site" evidence="8">
    <location>
        <position position="490"/>
    </location>
    <ligand>
        <name>Mg(2+)</name>
        <dbReference type="ChEBI" id="CHEBI:18420"/>
    </ligand>
</feature>
<dbReference type="EMBL" id="LN906597">
    <property type="protein sequence ID" value="CUT18020.1"/>
    <property type="molecule type" value="Genomic_DNA"/>
</dbReference>
<dbReference type="PATRIC" id="fig|1561003.3.peg.1244"/>
<proteinExistence type="inferred from homology"/>
<dbReference type="AlphaFoldDB" id="A0A0S4M989"/>
<dbReference type="InterPro" id="IPR027408">
    <property type="entry name" value="PNPase/RNase_PH_dom_sf"/>
</dbReference>
<dbReference type="InterPro" id="IPR012162">
    <property type="entry name" value="PNPase"/>
</dbReference>
<dbReference type="Gene3D" id="2.40.50.140">
    <property type="entry name" value="Nucleic acid-binding proteins"/>
    <property type="match status" value="1"/>
</dbReference>
<dbReference type="Pfam" id="PF03725">
    <property type="entry name" value="RNase_PH_C"/>
    <property type="match status" value="1"/>
</dbReference>
<dbReference type="GO" id="GO:0000287">
    <property type="term" value="F:magnesium ion binding"/>
    <property type="evidence" value="ECO:0007669"/>
    <property type="project" value="UniProtKB-UniRule"/>
</dbReference>
<keyword evidence="7 8" id="KW-0694">RNA-binding</keyword>
<dbReference type="InterPro" id="IPR036612">
    <property type="entry name" value="KH_dom_type_1_sf"/>
</dbReference>
<dbReference type="InterPro" id="IPR003029">
    <property type="entry name" value="S1_domain"/>
</dbReference>
<sequence>MFKKVKKDFQYGDSRVCLDTGTIARQADGALIVDMDDTVVLATVVAKKEVSPGQDFFPLTVDYIEKSYAAGKIPGGFFKREGRSAERETLVARLIDRPLRPLFPKSFLNEVQVVVTVLSVNPEVDPDIPSIIAASAAVTLSGIPFAGPVSAARVGYVDGKFVLNPSISRRKDSRLDLVVSGTAAAVLMVESESDQLSEDLMLEAVMFGHHQQQVVINAICELANEVGKPVWDFAPAGDDLSLSNTVREIAAADLVSAYKVREKKERAASISQVYSRVLDKLLPEGHHESTLKSVFFQLESSIVRDSILSGEPRIDGRDTRTIRPLDIQTGLLPRAHGSSLFTRGETQALAVTTLGTESDAQVVDGLVGDSRESFMLHYNMPGYATGEVGRLGAPKRREIGHGRLAKRALVAVLPNKQDFPYTIRLVSEITESNGSSSMASVCAGCLSLMDAGVPLAAHVAGVAMGLIKDGQRFAVLTDILADEDHLGDMDFKVAGTEFGITALQMDIKIEGITEEIMRIALLQAKEGRMHILDAMKSALSSARGSLSSFAPRISCISINPEKIHLLIGKGGSTIKTLTEETKTSIDIKDDGTVSVASPDLACVEEAVRRIQMLTAEIIVGQVYEGKVSRVLDFGVIVDILPGRDGLLHVSQMGKDKGHRVSETYSEGQIISVKVIGLDDRGRPRLSLKA</sequence>
<dbReference type="InterPro" id="IPR020568">
    <property type="entry name" value="Ribosomal_Su5_D2-typ_SF"/>
</dbReference>
<dbReference type="InterPro" id="IPR001247">
    <property type="entry name" value="ExoRNase_PH_dom1"/>
</dbReference>
<dbReference type="Gene3D" id="3.30.230.70">
    <property type="entry name" value="GHMP Kinase, N-terminal domain"/>
    <property type="match status" value="2"/>
</dbReference>
<dbReference type="Gene3D" id="3.30.1370.10">
    <property type="entry name" value="K Homology domain, type 1"/>
    <property type="match status" value="1"/>
</dbReference>
<dbReference type="InterPro" id="IPR004088">
    <property type="entry name" value="KH_dom_type_1"/>
</dbReference>
<dbReference type="SMART" id="SM00322">
    <property type="entry name" value="KH"/>
    <property type="match status" value="1"/>
</dbReference>
<evidence type="ECO:0000256" key="7">
    <source>
        <dbReference type="ARBA" id="ARBA00022884"/>
    </source>
</evidence>
<dbReference type="GO" id="GO:0003723">
    <property type="term" value="F:RNA binding"/>
    <property type="evidence" value="ECO:0007669"/>
    <property type="project" value="UniProtKB-UniRule"/>
</dbReference>
<evidence type="ECO:0000256" key="1">
    <source>
        <dbReference type="ARBA" id="ARBA00007404"/>
    </source>
</evidence>
<gene>
    <name evidence="8 10" type="primary">pnp</name>
    <name evidence="10" type="ORF">Ark11_1210</name>
</gene>
<dbReference type="EC" id="2.7.7.8" evidence="8"/>
<dbReference type="HAMAP" id="MF_01595">
    <property type="entry name" value="PNPase"/>
    <property type="match status" value="1"/>
</dbReference>
<dbReference type="PROSITE" id="PS50126">
    <property type="entry name" value="S1"/>
    <property type="match status" value="1"/>
</dbReference>
<dbReference type="STRING" id="1561003.Ark11_1210"/>
<dbReference type="GO" id="GO:0006396">
    <property type="term" value="P:RNA processing"/>
    <property type="evidence" value="ECO:0007669"/>
    <property type="project" value="InterPro"/>
</dbReference>
<feature type="binding site" evidence="8">
    <location>
        <position position="484"/>
    </location>
    <ligand>
        <name>Mg(2+)</name>
        <dbReference type="ChEBI" id="CHEBI:18420"/>
    </ligand>
</feature>
<dbReference type="PROSITE" id="PS50084">
    <property type="entry name" value="KH_TYPE_1"/>
    <property type="match status" value="1"/>
</dbReference>
<dbReference type="FunFam" id="3.30.230.70:FF:000001">
    <property type="entry name" value="Polyribonucleotide nucleotidyltransferase"/>
    <property type="match status" value="1"/>
</dbReference>
<name>A0A0S4M989_9BURK</name>
<comment type="subcellular location">
    <subcellularLocation>
        <location evidence="8">Cytoplasm</location>
    </subcellularLocation>
</comment>
<dbReference type="FunFam" id="3.30.230.70:FF:000002">
    <property type="entry name" value="Polyribonucleotide nucleotidyltransferase"/>
    <property type="match status" value="1"/>
</dbReference>
<evidence type="ECO:0000256" key="3">
    <source>
        <dbReference type="ARBA" id="ARBA00022679"/>
    </source>
</evidence>
<dbReference type="FunFam" id="3.30.1370.10:FF:000001">
    <property type="entry name" value="Polyribonucleotide nucleotidyltransferase"/>
    <property type="match status" value="1"/>
</dbReference>
<comment type="similarity">
    <text evidence="1 8">Belongs to the polyribonucleotide nucleotidyltransferase family.</text>
</comment>
<evidence type="ECO:0000256" key="8">
    <source>
        <dbReference type="HAMAP-Rule" id="MF_01595"/>
    </source>
</evidence>
<dbReference type="PIRSF" id="PIRSF005499">
    <property type="entry name" value="PNPase"/>
    <property type="match status" value="1"/>
</dbReference>
<organism evidence="10 11">
    <name type="scientific">Candidatus Ichthyocystis hellenicum</name>
    <dbReference type="NCBI Taxonomy" id="1561003"/>
    <lineage>
        <taxon>Bacteria</taxon>
        <taxon>Pseudomonadati</taxon>
        <taxon>Pseudomonadota</taxon>
        <taxon>Betaproteobacteria</taxon>
        <taxon>Burkholderiales</taxon>
        <taxon>Candidatus Ichthyocystis</taxon>
    </lineage>
</organism>
<evidence type="ECO:0000256" key="2">
    <source>
        <dbReference type="ARBA" id="ARBA00022490"/>
    </source>
</evidence>
<dbReference type="InterPro" id="IPR004087">
    <property type="entry name" value="KH_dom"/>
</dbReference>
<dbReference type="Pfam" id="PF00013">
    <property type="entry name" value="KH_1"/>
    <property type="match status" value="1"/>
</dbReference>
<dbReference type="InterPro" id="IPR036345">
    <property type="entry name" value="ExoRNase_PH_dom2_sf"/>
</dbReference>
<dbReference type="GO" id="GO:0000175">
    <property type="term" value="F:3'-5'-RNA exonuclease activity"/>
    <property type="evidence" value="ECO:0007669"/>
    <property type="project" value="TreeGrafter"/>
</dbReference>
<accession>A0A0S4M989</accession>